<sequence length="1278" mass="136671">MSTASEPRPVVPFSASKSSDQPQQQQGGGRDPETGRSQSISTPSTSSVTGNAGRRKSLWQSISSGITSANNGQGNGKSDSNGPTRRTSEDEEHAGSSGVFSQGSGVQQAAGGSGWVSGRDDESLHSEDALYVAPTDSAAIRNASMGLAASLSYSSSHSRDPLHSNTSPHLDENTEEESSPESGGGLQTIKESSRSSSAANLMTPRAHPAAPLAGLPDDESDEVDENAYNAEADDSSPKHGSLGSVSNVPSGLSVMLSRSSASPGASPNRRSTVGAGKAGVGAVGIDQLASGASGAVGALLGPTLDAQKDGEGGSVSPASETDKGIGSSVASSATIRPTTAKNGITRTASPPSYAPGAQQQATTTTTERTPLLQAERNGGHLHNPSTPHGAGNGNGKPSACSSDLADNPKRRTPHKSFRNTRETVHSALASLRKATLKDVAREVVVEPVKLLPATVLGCLLNVLDGVSYGMIMFPASPVFDNFGSLGVSMFFVSCIVSQLTYTLGGSIFKVLLRRGGNGSMMIEAVPSAIISTTMVSYAFSAVLTGLVFLLLGYFRLGALIGYFPRHILVGCIGGVGVFLLETGLEVARGLKEEGFEYNLNTLKVFFADGHAIALWTIPLALAILLRMITHKFHHQLIFPSYFFVIPCVFYIVVLIGGWKIDHLRQTGWIFDVGGVSQPWYTFYTLFDLRKFNWKAFWACIPTQMALVFFGILHVPALGVSLQEDNVDLDRELVAHGISNMGAGLLGTVPNYLCYVNTVLFYRVGGGSRLSGLMLAGATAVIMSIGPSVVAYLPVMVVGALIFVLGIDLVKEAVWDTRHRVNRMEYITIWAITIGMTVFDFVIGLLLGIILASMFFVIQNSRRKPIRAVFSGASAKSTVRRPHPQREFLQAVGKQTLVMKLQGFLFFGTITKVEEEIRKLLDLAAWESNPIRFLIVDFALVPGLDFSAAEAFVRLQRLLSQKDVLLILCGANPEGLVGRALQAVDLWADQEGTRVEVFDGLNSALEWCENAYLTAYYSSTAMARRENPTTHGVDFPNVAKPPFAMSDAFHNSPRRTHVTAAGVSNLPDGVAHSPNHLAPVSADHKSGSSKANQGHSGGSSLTLKQPLPILLQTFSDYFDDPSQNAHDFFYNIVPYLSPMHTKAGETIWERDEMADAMYLIESGCLRATYEYEDHCELIQETMVAGTVAGELTMLSASKRNATVVAERDSKLWKLDQNGLEKMEKERPDVARRFVKIVLKGESGHGTVPLLDVDADCLPGSIVANEEADVLFNHLVAVLS</sequence>
<comment type="caution">
    <text evidence="1">The sequence shown here is derived from an EMBL/GenBank/DDBJ whole genome shotgun (WGS) entry which is preliminary data.</text>
</comment>
<evidence type="ECO:0000313" key="2">
    <source>
        <dbReference type="Proteomes" id="UP001243375"/>
    </source>
</evidence>
<gene>
    <name evidence="1" type="ORF">QFC22_006456</name>
</gene>
<evidence type="ECO:0000313" key="1">
    <source>
        <dbReference type="EMBL" id="KAJ9111797.1"/>
    </source>
</evidence>
<dbReference type="Proteomes" id="UP001243375">
    <property type="component" value="Unassembled WGS sequence"/>
</dbReference>
<accession>A0ACC2WML0</accession>
<dbReference type="EMBL" id="JASBWU010000028">
    <property type="protein sequence ID" value="KAJ9111797.1"/>
    <property type="molecule type" value="Genomic_DNA"/>
</dbReference>
<organism evidence="1 2">
    <name type="scientific">Naganishia vaughanmartiniae</name>
    <dbReference type="NCBI Taxonomy" id="1424756"/>
    <lineage>
        <taxon>Eukaryota</taxon>
        <taxon>Fungi</taxon>
        <taxon>Dikarya</taxon>
        <taxon>Basidiomycota</taxon>
        <taxon>Agaricomycotina</taxon>
        <taxon>Tremellomycetes</taxon>
        <taxon>Filobasidiales</taxon>
        <taxon>Filobasidiaceae</taxon>
        <taxon>Naganishia</taxon>
    </lineage>
</organism>
<name>A0ACC2WML0_9TREE</name>
<reference evidence="1" key="1">
    <citation type="submission" date="2023-04" db="EMBL/GenBank/DDBJ databases">
        <title>Draft Genome sequencing of Naganishia species isolated from polar environments using Oxford Nanopore Technology.</title>
        <authorList>
            <person name="Leo P."/>
            <person name="Venkateswaran K."/>
        </authorList>
    </citation>
    <scope>NUCLEOTIDE SEQUENCE</scope>
    <source>
        <strain evidence="1">MNA-CCFEE 5425</strain>
    </source>
</reference>
<keyword evidence="2" id="KW-1185">Reference proteome</keyword>
<proteinExistence type="predicted"/>
<protein>
    <submittedName>
        <fullName evidence="1">Uncharacterized protein</fullName>
    </submittedName>
</protein>